<proteinExistence type="inferred from homology"/>
<dbReference type="InterPro" id="IPR006139">
    <property type="entry name" value="D-isomer_2_OHA_DH_cat_dom"/>
</dbReference>
<dbReference type="Pfam" id="PF02826">
    <property type="entry name" value="2-Hacid_dh_C"/>
    <property type="match status" value="1"/>
</dbReference>
<dbReference type="GO" id="GO:0016618">
    <property type="term" value="F:hydroxypyruvate reductase [NAD(P)H] activity"/>
    <property type="evidence" value="ECO:0007669"/>
    <property type="project" value="TreeGrafter"/>
</dbReference>
<gene>
    <name evidence="6" type="ORF">BCR43DRAFT_514086</name>
</gene>
<dbReference type="PANTHER" id="PTHR10996:SF257">
    <property type="entry name" value="GLYOXYLATE REDUCTASE 1"/>
    <property type="match status" value="1"/>
</dbReference>
<dbReference type="SUPFAM" id="SSF51735">
    <property type="entry name" value="NAD(P)-binding Rossmann-fold domains"/>
    <property type="match status" value="1"/>
</dbReference>
<evidence type="ECO:0000256" key="2">
    <source>
        <dbReference type="ARBA" id="ARBA00023002"/>
    </source>
</evidence>
<dbReference type="Pfam" id="PF00389">
    <property type="entry name" value="2-Hacid_dh"/>
    <property type="match status" value="1"/>
</dbReference>
<dbReference type="OMA" id="PHIAWAY"/>
<dbReference type="InterPro" id="IPR006140">
    <property type="entry name" value="D-isomer_DH_NAD-bd"/>
</dbReference>
<dbReference type="InterPro" id="IPR036291">
    <property type="entry name" value="NAD(P)-bd_dom_sf"/>
</dbReference>
<protein>
    <submittedName>
        <fullName evidence="6">D-isomer specific 2-hydroxyacid dehydrogenase</fullName>
    </submittedName>
</protein>
<keyword evidence="7" id="KW-1185">Reference proteome</keyword>
<organism evidence="6 7">
    <name type="scientific">Syncephalastrum racemosum</name>
    <name type="common">Filamentous fungus</name>
    <dbReference type="NCBI Taxonomy" id="13706"/>
    <lineage>
        <taxon>Eukaryota</taxon>
        <taxon>Fungi</taxon>
        <taxon>Fungi incertae sedis</taxon>
        <taxon>Mucoromycota</taxon>
        <taxon>Mucoromycotina</taxon>
        <taxon>Mucoromycetes</taxon>
        <taxon>Mucorales</taxon>
        <taxon>Syncephalastraceae</taxon>
        <taxon>Syncephalastrum</taxon>
    </lineage>
</organism>
<dbReference type="InterPro" id="IPR029752">
    <property type="entry name" value="D-isomer_DH_CS1"/>
</dbReference>
<dbReference type="FunCoup" id="A0A1X2HFN7">
    <property type="interactions" value="373"/>
</dbReference>
<dbReference type="PANTHER" id="PTHR10996">
    <property type="entry name" value="2-HYDROXYACID DEHYDROGENASE-RELATED"/>
    <property type="match status" value="1"/>
</dbReference>
<comment type="similarity">
    <text evidence="1 3">Belongs to the D-isomer specific 2-hydroxyacid dehydrogenase family.</text>
</comment>
<name>A0A1X2HFN7_SYNRA</name>
<dbReference type="EMBL" id="MCGN01000004">
    <property type="protein sequence ID" value="ORY97712.1"/>
    <property type="molecule type" value="Genomic_DNA"/>
</dbReference>
<comment type="caution">
    <text evidence="6">The sequence shown here is derived from an EMBL/GenBank/DDBJ whole genome shotgun (WGS) entry which is preliminary data.</text>
</comment>
<dbReference type="AlphaFoldDB" id="A0A1X2HFN7"/>
<dbReference type="InParanoid" id="A0A1X2HFN7"/>
<evidence type="ECO:0000256" key="1">
    <source>
        <dbReference type="ARBA" id="ARBA00005854"/>
    </source>
</evidence>
<dbReference type="FunFam" id="3.40.50.720:FF:000026">
    <property type="entry name" value="Glyoxylate/hydroxypyruvate reductase B"/>
    <property type="match status" value="1"/>
</dbReference>
<evidence type="ECO:0000259" key="4">
    <source>
        <dbReference type="Pfam" id="PF00389"/>
    </source>
</evidence>
<feature type="domain" description="D-isomer specific 2-hydroxyacid dehydrogenase NAD-binding" evidence="5">
    <location>
        <begin position="121"/>
        <end position="295"/>
    </location>
</feature>
<dbReference type="GO" id="GO:0030267">
    <property type="term" value="F:glyoxylate reductase (NADPH) activity"/>
    <property type="evidence" value="ECO:0007669"/>
    <property type="project" value="TreeGrafter"/>
</dbReference>
<dbReference type="InterPro" id="IPR050223">
    <property type="entry name" value="D-isomer_2-hydroxyacid_DH"/>
</dbReference>
<dbReference type="GO" id="GO:0005829">
    <property type="term" value="C:cytosol"/>
    <property type="evidence" value="ECO:0007669"/>
    <property type="project" value="TreeGrafter"/>
</dbReference>
<dbReference type="GO" id="GO:0009436">
    <property type="term" value="P:glyoxylate catabolic process"/>
    <property type="evidence" value="ECO:0007669"/>
    <property type="project" value="EnsemblFungi"/>
</dbReference>
<dbReference type="GO" id="GO:0051287">
    <property type="term" value="F:NAD binding"/>
    <property type="evidence" value="ECO:0007669"/>
    <property type="project" value="InterPro"/>
</dbReference>
<reference evidence="6 7" key="1">
    <citation type="submission" date="2016-07" db="EMBL/GenBank/DDBJ databases">
        <title>Pervasive Adenine N6-methylation of Active Genes in Fungi.</title>
        <authorList>
            <consortium name="DOE Joint Genome Institute"/>
            <person name="Mondo S.J."/>
            <person name="Dannebaum R.O."/>
            <person name="Kuo R.C."/>
            <person name="Labutti K."/>
            <person name="Haridas S."/>
            <person name="Kuo A."/>
            <person name="Salamov A."/>
            <person name="Ahrendt S.R."/>
            <person name="Lipzen A."/>
            <person name="Sullivan W."/>
            <person name="Andreopoulos W.B."/>
            <person name="Clum A."/>
            <person name="Lindquist E."/>
            <person name="Daum C."/>
            <person name="Ramamoorthy G.K."/>
            <person name="Gryganskyi A."/>
            <person name="Culley D."/>
            <person name="Magnuson J.K."/>
            <person name="James T.Y."/>
            <person name="O'Malley M.A."/>
            <person name="Stajich J.E."/>
            <person name="Spatafora J.W."/>
            <person name="Visel A."/>
            <person name="Grigoriev I.V."/>
        </authorList>
    </citation>
    <scope>NUCLEOTIDE SEQUENCE [LARGE SCALE GENOMIC DNA]</scope>
    <source>
        <strain evidence="6 7">NRRL 2496</strain>
    </source>
</reference>
<evidence type="ECO:0000259" key="5">
    <source>
        <dbReference type="Pfam" id="PF02826"/>
    </source>
</evidence>
<dbReference type="STRING" id="13706.A0A1X2HFN7"/>
<dbReference type="OrthoDB" id="298012at2759"/>
<dbReference type="Gene3D" id="3.40.50.720">
    <property type="entry name" value="NAD(P)-binding Rossmann-like Domain"/>
    <property type="match status" value="2"/>
</dbReference>
<keyword evidence="2 3" id="KW-0560">Oxidoreductase</keyword>
<feature type="domain" description="D-isomer specific 2-hydroxyacid dehydrogenase catalytic" evidence="4">
    <location>
        <begin position="16"/>
        <end position="326"/>
    </location>
</feature>
<sequence length="335" mass="37157">MAGKPRALIIGAVQFATKELKELRTRYDVEYYSSKSREQFFDDCKTKYAGVVAAWLGYEALPTVGMYNKEFVEQLPESMKFLCYNAAGYDFLDVNACAARGIYVSHTPSAVDAATATVAATLILATCRNAIQSERNLHLGRFRNGVSMGMDPEGKKLGILGMGGIGKAVAKRMRGFDMEIQYHNRTRLPEEVEQKYAATYVDFETLLSTSDVLYVSVPLNAATRYLLDTTEFAMMKDGIIIVNTARGAVIRESSLVKALESGKVRAVGLDVFEEEPKVHPGLLSHPYSVLLPHIGTFTNETQHKMECLVLKNLEAALESSTLVTPVPEHKQYFKK</sequence>
<dbReference type="Proteomes" id="UP000242180">
    <property type="component" value="Unassembled WGS sequence"/>
</dbReference>
<evidence type="ECO:0000256" key="3">
    <source>
        <dbReference type="RuleBase" id="RU003719"/>
    </source>
</evidence>
<dbReference type="GO" id="GO:0047964">
    <property type="term" value="F:glyoxylate reductase (NADH) activity"/>
    <property type="evidence" value="ECO:0007669"/>
    <property type="project" value="EnsemblFungi"/>
</dbReference>
<evidence type="ECO:0000313" key="6">
    <source>
        <dbReference type="EMBL" id="ORY97712.1"/>
    </source>
</evidence>
<dbReference type="SUPFAM" id="SSF52283">
    <property type="entry name" value="Formate/glycerate dehydrogenase catalytic domain-like"/>
    <property type="match status" value="1"/>
</dbReference>
<accession>A0A1X2HFN7</accession>
<evidence type="ECO:0000313" key="7">
    <source>
        <dbReference type="Proteomes" id="UP000242180"/>
    </source>
</evidence>
<dbReference type="PROSITE" id="PS00065">
    <property type="entry name" value="D_2_HYDROXYACID_DH_1"/>
    <property type="match status" value="1"/>
</dbReference>
<dbReference type="CDD" id="cd12168">
    <property type="entry name" value="Mand_dh_like"/>
    <property type="match status" value="1"/>
</dbReference>